<feature type="chain" id="PRO_5019373679" description="Outer membrane protein beta-barrel domain-containing protein" evidence="1">
    <location>
        <begin position="22"/>
        <end position="178"/>
    </location>
</feature>
<proteinExistence type="predicted"/>
<keyword evidence="3" id="KW-1185">Reference proteome</keyword>
<keyword evidence="1" id="KW-0732">Signal</keyword>
<dbReference type="RefSeq" id="WP_126617837.1">
    <property type="nucleotide sequence ID" value="NZ_CP034562.1"/>
</dbReference>
<evidence type="ECO:0000313" key="3">
    <source>
        <dbReference type="Proteomes" id="UP000267268"/>
    </source>
</evidence>
<dbReference type="OrthoDB" id="979349at2"/>
<dbReference type="EMBL" id="CP034562">
    <property type="protein sequence ID" value="AZQ64293.1"/>
    <property type="molecule type" value="Genomic_DNA"/>
</dbReference>
<organism evidence="2 3">
    <name type="scientific">Flammeovirga pectinis</name>
    <dbReference type="NCBI Taxonomy" id="2494373"/>
    <lineage>
        <taxon>Bacteria</taxon>
        <taxon>Pseudomonadati</taxon>
        <taxon>Bacteroidota</taxon>
        <taxon>Cytophagia</taxon>
        <taxon>Cytophagales</taxon>
        <taxon>Flammeovirgaceae</taxon>
        <taxon>Flammeovirga</taxon>
    </lineage>
</organism>
<gene>
    <name evidence="2" type="ORF">EI427_19375</name>
</gene>
<dbReference type="AlphaFoldDB" id="A0A3S9P817"/>
<evidence type="ECO:0008006" key="4">
    <source>
        <dbReference type="Google" id="ProtNLM"/>
    </source>
</evidence>
<evidence type="ECO:0000313" key="2">
    <source>
        <dbReference type="EMBL" id="AZQ64293.1"/>
    </source>
</evidence>
<dbReference type="Proteomes" id="UP000267268">
    <property type="component" value="Chromosome 1"/>
</dbReference>
<accession>A0A3S9P817</accession>
<sequence length="178" mass="20195">MNLLFRVFLFFIFLFPTVSFAQLTSIPSPFQDKKNTIGFAGSYGEQLDKNAYFYGFSLDYGRRIKDSPFSIGTVLMWDNEIEKKEIIEENATFSVAVTVSYAITKKWSVGTGIGKGVMENGNPQKEYQWVNGDWSTGIISSYQFNLGDKVFSVSASYEYNITQKETSFSIDLGYILPF</sequence>
<dbReference type="KEGG" id="fll:EI427_19375"/>
<name>A0A3S9P817_9BACT</name>
<protein>
    <recommendedName>
        <fullName evidence="4">Outer membrane protein beta-barrel domain-containing protein</fullName>
    </recommendedName>
</protein>
<reference evidence="2 3" key="1">
    <citation type="submission" date="2018-12" db="EMBL/GenBank/DDBJ databases">
        <title>Flammeovirga pectinis sp. nov., isolated from the gut of the Korean scallop, Patinopecten yessoensis.</title>
        <authorList>
            <person name="Bae J.-W."/>
            <person name="Jeong Y.-S."/>
            <person name="Kang W."/>
        </authorList>
    </citation>
    <scope>NUCLEOTIDE SEQUENCE [LARGE SCALE GENOMIC DNA]</scope>
    <source>
        <strain evidence="2 3">L12M1</strain>
    </source>
</reference>
<evidence type="ECO:0000256" key="1">
    <source>
        <dbReference type="SAM" id="SignalP"/>
    </source>
</evidence>
<feature type="signal peptide" evidence="1">
    <location>
        <begin position="1"/>
        <end position="21"/>
    </location>
</feature>